<dbReference type="Proteomes" id="UP000593605">
    <property type="component" value="Chromosome"/>
</dbReference>
<evidence type="ECO:0000313" key="2">
    <source>
        <dbReference type="EMBL" id="QOR73730.1"/>
    </source>
</evidence>
<evidence type="ECO:0000313" key="3">
    <source>
        <dbReference type="Proteomes" id="UP000593605"/>
    </source>
</evidence>
<dbReference type="AlphaFoldDB" id="A0A7M1T1K9"/>
<organism evidence="2 3">
    <name type="scientific">Cruoricaptor ignavus</name>
    <dbReference type="NCBI Taxonomy" id="1118202"/>
    <lineage>
        <taxon>Bacteria</taxon>
        <taxon>Pseudomonadati</taxon>
        <taxon>Bacteroidota</taxon>
        <taxon>Flavobacteriia</taxon>
        <taxon>Flavobacteriales</taxon>
        <taxon>Weeksellaceae</taxon>
        <taxon>Cruoricaptor</taxon>
    </lineage>
</organism>
<keyword evidence="1" id="KW-0472">Membrane</keyword>
<feature type="transmembrane region" description="Helical" evidence="1">
    <location>
        <begin position="6"/>
        <end position="26"/>
    </location>
</feature>
<protein>
    <submittedName>
        <fullName evidence="2">Uncharacterized protein</fullName>
    </submittedName>
</protein>
<gene>
    <name evidence="2" type="ORF">IMZ16_09490</name>
</gene>
<keyword evidence="1" id="KW-0812">Transmembrane</keyword>
<sequence>MEISSIIGILTPIIVGIMTIAYPIILKETSDIGDRYKSEYITQVFEKEFFNKPIKCLNKKITLFQCGLYVVSSPENSTV</sequence>
<accession>A0A7M1T1K9</accession>
<name>A0A7M1T1K9_9FLAO</name>
<evidence type="ECO:0000256" key="1">
    <source>
        <dbReference type="SAM" id="Phobius"/>
    </source>
</evidence>
<dbReference type="EMBL" id="CP063145">
    <property type="protein sequence ID" value="QOR73730.1"/>
    <property type="molecule type" value="Genomic_DNA"/>
</dbReference>
<dbReference type="KEGG" id="civ:IMZ16_09490"/>
<dbReference type="RefSeq" id="WP_193439837.1">
    <property type="nucleotide sequence ID" value="NZ_CP063145.1"/>
</dbReference>
<proteinExistence type="predicted"/>
<reference evidence="2 3" key="1">
    <citation type="submission" date="2020-10" db="EMBL/GenBank/DDBJ databases">
        <title>Complete genome of Cruoricapor ignavus strain M1214 isolated from the blood culture of a febrile patient.</title>
        <authorList>
            <person name="Guglielmino C.J.D."/>
        </authorList>
    </citation>
    <scope>NUCLEOTIDE SEQUENCE [LARGE SCALE GENOMIC DNA]</scope>
    <source>
        <strain evidence="2 3">M1214</strain>
    </source>
</reference>
<keyword evidence="1" id="KW-1133">Transmembrane helix</keyword>